<dbReference type="Proteomes" id="UP000003875">
    <property type="component" value="Unassembled WGS sequence"/>
</dbReference>
<organism evidence="2 3">
    <name type="scientific">Bifidobacterium pseudocatenulatum DSM 20438 = JCM 1200 = LMG 10505</name>
    <dbReference type="NCBI Taxonomy" id="547043"/>
    <lineage>
        <taxon>Bacteria</taxon>
        <taxon>Bacillati</taxon>
        <taxon>Actinomycetota</taxon>
        <taxon>Actinomycetes</taxon>
        <taxon>Bifidobacteriales</taxon>
        <taxon>Bifidobacteriaceae</taxon>
        <taxon>Bifidobacterium</taxon>
    </lineage>
</organism>
<dbReference type="EMBL" id="ABXX02000030">
    <property type="protein sequence ID" value="EEG69858.1"/>
    <property type="molecule type" value="Genomic_DNA"/>
</dbReference>
<dbReference type="AlphaFoldDB" id="C0BUP5"/>
<evidence type="ECO:0000313" key="3">
    <source>
        <dbReference type="Proteomes" id="UP000003875"/>
    </source>
</evidence>
<sequence>MASCKLSLKIIPEIISHEAKPDHSYVNDASAKLSSTGLRRACAAR</sequence>
<comment type="caution">
    <text evidence="2">The sequence shown here is derived from an EMBL/GenBank/DDBJ whole genome shotgun (WGS) entry which is preliminary data.</text>
</comment>
<proteinExistence type="predicted"/>
<reference evidence="2 3" key="2">
    <citation type="submission" date="2009-02" db="EMBL/GenBank/DDBJ databases">
        <authorList>
            <person name="Fulton L."/>
            <person name="Clifton S."/>
            <person name="Fulton B."/>
            <person name="Xu J."/>
            <person name="Minx P."/>
            <person name="Pepin K.H."/>
            <person name="Johnson M."/>
            <person name="Bhonagiri V."/>
            <person name="Nash W.E."/>
            <person name="Mardis E.R."/>
            <person name="Wilson R.K."/>
        </authorList>
    </citation>
    <scope>NUCLEOTIDE SEQUENCE [LARGE SCALE GENOMIC DNA]</scope>
    <source>
        <strain evidence="2 3">DSM 20438</strain>
    </source>
</reference>
<protein>
    <submittedName>
        <fullName evidence="2">Uncharacterized protein</fullName>
    </submittedName>
</protein>
<dbReference type="EMBL" id="ABXX02000004">
    <property type="protein sequence ID" value="EEG70386.1"/>
    <property type="molecule type" value="Genomic_DNA"/>
</dbReference>
<evidence type="ECO:0000313" key="2">
    <source>
        <dbReference type="EMBL" id="EEG70386.1"/>
    </source>
</evidence>
<evidence type="ECO:0000313" key="1">
    <source>
        <dbReference type="EMBL" id="EEG69858.1"/>
    </source>
</evidence>
<reference evidence="2 3" key="1">
    <citation type="submission" date="2009-02" db="EMBL/GenBank/DDBJ databases">
        <title>Draft genome sequence of Bifidobacterium pseudocatenulatum (DSM 20438).</title>
        <authorList>
            <person name="Sudarsanam P."/>
            <person name="Ley R."/>
            <person name="Guruge J."/>
            <person name="Turnbaugh P.J."/>
            <person name="Mahowald M."/>
            <person name="Liep D."/>
            <person name="Gordon J."/>
        </authorList>
    </citation>
    <scope>NUCLEOTIDE SEQUENCE [LARGE SCALE GENOMIC DNA]</scope>
    <source>
        <strain evidence="2 3">DSM 20438</strain>
    </source>
</reference>
<accession>C0BUP5</accession>
<gene>
    <name evidence="2" type="ORF">BIFPSEUDO_04132</name>
    <name evidence="1" type="ORF">BIFPSEUDO_04514</name>
</gene>
<name>C0BUP5_BIFPS</name>